<dbReference type="eggNOG" id="COG0456">
    <property type="taxonomic scope" value="Bacteria"/>
</dbReference>
<sequence length="328" mass="34445">MRRVAEIVQGRPVFSDTVGVLTSWSGGVLMITRRTGEVVRITESSLVAGKAVPGAPAVRRGPAAPAAGVRELQTVAARGWPAPESERLGGWTLRAAVVPAAPGDPAGPRGFTRRANSVLPLGDPGLPLDAALERVTGWYGARGLVPYVQVATGSPDGDERLAAALDDRGWTREGATLLLTAPLDPVADAPGAERVVTAREPDDAWLRRYRRTGTAVGTALAVLRGGPSVWFATVPGEPGEPPAAIGRCVVDGVWAGFAAVEVDPALRRQGLATAVMAALARRAVAEGARGAYLQVEEDNGSARALYERMGFGPHHHYHYRRAPRSTTD</sequence>
<dbReference type="InterPro" id="IPR056935">
    <property type="entry name" value="Rv0428c-like_C"/>
</dbReference>
<dbReference type="InterPro" id="IPR016181">
    <property type="entry name" value="Acyl_CoA_acyltransferase"/>
</dbReference>
<dbReference type="HOGENOM" id="CLU_048109_1_0_11"/>
<dbReference type="EMBL" id="CP003219">
    <property type="protein sequence ID" value="AEW96346.1"/>
    <property type="molecule type" value="Genomic_DNA"/>
</dbReference>
<dbReference type="PROSITE" id="PS51186">
    <property type="entry name" value="GNAT"/>
    <property type="match status" value="1"/>
</dbReference>
<gene>
    <name evidence="2" type="ordered locus">SCATT_39750</name>
</gene>
<reference evidence="3" key="1">
    <citation type="submission" date="2011-12" db="EMBL/GenBank/DDBJ databases">
        <title>Complete genome sequence of Streptomyces cattleya strain DSM 46488.</title>
        <authorList>
            <person name="Ou H.-Y."/>
            <person name="Li P."/>
            <person name="Zhao C."/>
            <person name="O'Hagan D."/>
            <person name="Deng Z."/>
        </authorList>
    </citation>
    <scope>NUCLEOTIDE SEQUENCE [LARGE SCALE GENOMIC DNA]</scope>
    <source>
        <strain evidence="3">ATCC 35852 / DSM 46488 / JCM 4925 / NBRC 14057 / NRRL 8057</strain>
    </source>
</reference>
<dbReference type="SUPFAM" id="SSF55729">
    <property type="entry name" value="Acyl-CoA N-acyltransferases (Nat)"/>
    <property type="match status" value="1"/>
</dbReference>
<protein>
    <recommendedName>
        <fullName evidence="1">N-acetyltransferase domain-containing protein</fullName>
    </recommendedName>
</protein>
<evidence type="ECO:0000313" key="3">
    <source>
        <dbReference type="Proteomes" id="UP000007842"/>
    </source>
</evidence>
<dbReference type="CDD" id="cd04301">
    <property type="entry name" value="NAT_SF"/>
    <property type="match status" value="1"/>
</dbReference>
<dbReference type="InterPro" id="IPR000182">
    <property type="entry name" value="GNAT_dom"/>
</dbReference>
<dbReference type="OrthoDB" id="9775595at2"/>
<accession>F8K3M6</accession>
<keyword evidence="3" id="KW-1185">Reference proteome</keyword>
<evidence type="ECO:0000313" key="2">
    <source>
        <dbReference type="EMBL" id="AEW96346.1"/>
    </source>
</evidence>
<organism evidence="2 3">
    <name type="scientific">Streptantibioticus cattleyicolor (strain ATCC 35852 / DSM 46488 / JCM 4925 / NBRC 14057 / NRRL 8057)</name>
    <name type="common">Streptomyces cattleya</name>
    <dbReference type="NCBI Taxonomy" id="1003195"/>
    <lineage>
        <taxon>Bacteria</taxon>
        <taxon>Bacillati</taxon>
        <taxon>Actinomycetota</taxon>
        <taxon>Actinomycetes</taxon>
        <taxon>Kitasatosporales</taxon>
        <taxon>Streptomycetaceae</taxon>
        <taxon>Streptantibioticus</taxon>
    </lineage>
</organism>
<dbReference type="GO" id="GO:0016747">
    <property type="term" value="F:acyltransferase activity, transferring groups other than amino-acyl groups"/>
    <property type="evidence" value="ECO:0007669"/>
    <property type="project" value="InterPro"/>
</dbReference>
<dbReference type="Pfam" id="PF24553">
    <property type="entry name" value="Rv0428c_C"/>
    <property type="match status" value="1"/>
</dbReference>
<dbReference type="Proteomes" id="UP000007842">
    <property type="component" value="Chromosome"/>
</dbReference>
<dbReference type="KEGG" id="sct:SCAT_3990"/>
<dbReference type="KEGG" id="scy:SCATT_39750"/>
<dbReference type="PATRIC" id="fig|1003195.11.peg.5434"/>
<dbReference type="AlphaFoldDB" id="F8K3M6"/>
<dbReference type="Gene3D" id="3.40.630.30">
    <property type="match status" value="1"/>
</dbReference>
<dbReference type="STRING" id="1003195.SCATT_39750"/>
<proteinExistence type="predicted"/>
<evidence type="ECO:0000259" key="1">
    <source>
        <dbReference type="PROSITE" id="PS51186"/>
    </source>
</evidence>
<accession>G8WUQ3</accession>
<feature type="domain" description="N-acetyltransferase" evidence="1">
    <location>
        <begin position="178"/>
        <end position="328"/>
    </location>
</feature>
<name>F8K3M6_STREN</name>